<dbReference type="Pfam" id="PF14009">
    <property type="entry name" value="PADRE"/>
    <property type="match status" value="1"/>
</dbReference>
<accession>A0A0B2QD69</accession>
<dbReference type="AlphaFoldDB" id="A0A0B2QD69"/>
<reference evidence="1" key="1">
    <citation type="submission" date="2014-07" db="EMBL/GenBank/DDBJ databases">
        <title>Identification of a novel salt tolerance gene in wild soybean by whole-genome sequencing.</title>
        <authorList>
            <person name="Lam H.-M."/>
            <person name="Qi X."/>
            <person name="Li M.-W."/>
            <person name="Liu X."/>
            <person name="Xie M."/>
            <person name="Ni M."/>
            <person name="Xu X."/>
        </authorList>
    </citation>
    <scope>NUCLEOTIDE SEQUENCE [LARGE SCALE GENOMIC DNA]</scope>
    <source>
        <tissue evidence="1">Root</tissue>
    </source>
</reference>
<dbReference type="InterPro" id="IPR025322">
    <property type="entry name" value="PADRE_dom"/>
</dbReference>
<dbReference type="PANTHER" id="PTHR33148:SF2">
    <property type="entry name" value="DUF4228 DOMAIN-CONTAINING PROTEIN"/>
    <property type="match status" value="1"/>
</dbReference>
<dbReference type="EMBL" id="KN659064">
    <property type="protein sequence ID" value="KHN19551.1"/>
    <property type="molecule type" value="Genomic_DNA"/>
</dbReference>
<protein>
    <recommendedName>
        <fullName evidence="2">DUF4228 domain-containing protein</fullName>
    </recommendedName>
</protein>
<proteinExistence type="predicted"/>
<sequence length="148" mass="16237">MGNCLDLCKPSSGSCIAKKVKLVRVAKPDGKILEFSTPIHVKDILTSYPAYGVGVSKKVTEHLSPDHELKAGRLYYLLPSLHSPPNLKSLKTGGGIKRIKVIITKQQLQQLVTKQISVEDILSEVQTVGVKFSSNQKTKLDSIPEEDE</sequence>
<organism evidence="1">
    <name type="scientific">Glycine soja</name>
    <name type="common">Wild soybean</name>
    <dbReference type="NCBI Taxonomy" id="3848"/>
    <lineage>
        <taxon>Eukaryota</taxon>
        <taxon>Viridiplantae</taxon>
        <taxon>Streptophyta</taxon>
        <taxon>Embryophyta</taxon>
        <taxon>Tracheophyta</taxon>
        <taxon>Spermatophyta</taxon>
        <taxon>Magnoliopsida</taxon>
        <taxon>eudicotyledons</taxon>
        <taxon>Gunneridae</taxon>
        <taxon>Pentapetalae</taxon>
        <taxon>rosids</taxon>
        <taxon>fabids</taxon>
        <taxon>Fabales</taxon>
        <taxon>Fabaceae</taxon>
        <taxon>Papilionoideae</taxon>
        <taxon>50 kb inversion clade</taxon>
        <taxon>NPAAA clade</taxon>
        <taxon>indigoferoid/millettioid clade</taxon>
        <taxon>Phaseoleae</taxon>
        <taxon>Glycine</taxon>
        <taxon>Glycine subgen. Soja</taxon>
    </lineage>
</organism>
<evidence type="ECO:0008006" key="2">
    <source>
        <dbReference type="Google" id="ProtNLM"/>
    </source>
</evidence>
<evidence type="ECO:0000313" key="1">
    <source>
        <dbReference type="EMBL" id="KHN19551.1"/>
    </source>
</evidence>
<dbReference type="PANTHER" id="PTHR33148">
    <property type="entry name" value="PLASTID MOVEMENT IMPAIRED PROTEIN-RELATED"/>
    <property type="match status" value="1"/>
</dbReference>
<dbReference type="Proteomes" id="UP000053555">
    <property type="component" value="Unassembled WGS sequence"/>
</dbReference>
<gene>
    <name evidence="1" type="ORF">glysoja_027808</name>
</gene>
<name>A0A0B2QD69_GLYSO</name>